<dbReference type="SUPFAM" id="SSF51197">
    <property type="entry name" value="Clavaminate synthase-like"/>
    <property type="match status" value="1"/>
</dbReference>
<feature type="domain" description="Fe2OG dioxygenase" evidence="12">
    <location>
        <begin position="194"/>
        <end position="295"/>
    </location>
</feature>
<dbReference type="GO" id="GO:0046983">
    <property type="term" value="F:protein dimerization activity"/>
    <property type="evidence" value="ECO:0007669"/>
    <property type="project" value="InterPro"/>
</dbReference>
<dbReference type="Pfam" id="PF14226">
    <property type="entry name" value="DIOX_N"/>
    <property type="match status" value="1"/>
</dbReference>
<comment type="cofactor">
    <cofactor evidence="1">
        <name>L-ascorbate</name>
        <dbReference type="ChEBI" id="CHEBI:38290"/>
    </cofactor>
</comment>
<dbReference type="InterPro" id="IPR036388">
    <property type="entry name" value="WH-like_DNA-bd_sf"/>
</dbReference>
<keyword evidence="4" id="KW-0808">Transferase</keyword>
<sequence length="856" mass="95072">MATKLLLTDLASSVSHVPSNYIRPIFDRPNLSDVVQISDASIPLIDLQGLHGPRHSHIIEQIAQACQHHGFFQVKNHGMPEQVINNMLRIAREFYRLPESERLKNYSDDPSKTTRLSTSFNVKTEKVANWRDFLRLHCFPLEDYVHQWPTNPPSFREEVSEYSTETRGLVLRLLELISESLGMQRDYIDKALGKHGQHMALNYYPPCPQPELTYGLPGHTDPNLITVLLQDDVPGLQVLSNGKWIAVNPIPNTFIVNIGDQMQVLSNDRYKSVLHRAVVNCNQERISIPTSPRQLTLSPKLVHQSSKSSGESHINMYSGESHMTTSTNEEEERHCLYAMQLASASVLPRVDGMNVAEYIGKDERFCELFKDSSRYYNPMFMKKILETYRGFEGLKSLVDVGGGSTPGGKGAVLNMIVSQYPIIKGINFDLASVIEKAPSYPGVHNVAGDMFVSIPKGDAIFVKLNDDHCLKLLQKCYEALPNNGKVIVVDLLIPEAPETSLAIQSTFQLDLFVMNMNPRGKERTEQELLSLAKAAGFSSIRVVCCAYNFSLVEFYKKMRSTTAVYAMQLASASVLPMVLKAAIELGVMEIIAQAGPGALLSPSEIASHLPTSNNPDAPLMLDRILRLLASYSILSCSLVTDHQDGQVHRLYGLAPVSKYFIPNQDGASLASIFNMIQDKVMIDAWYHLKDAVLEGGLPFNRLYGMNPLEYVGKDARLGGVSKDATRDYNSIFMKKILDTYRGFEGLNSMVDVGGGDGSVLNMIISLYPNIKAIHFDLPTIIEKAPSYPGIQKVAGDMFVSIPKGEAIFMKETPLTSSPVPIPVSSACCISMTYIMMHLYQISNFVGFFILGKLNGI</sequence>
<keyword evidence="9" id="KW-0408">Iron</keyword>
<evidence type="ECO:0000256" key="7">
    <source>
        <dbReference type="ARBA" id="ARBA00022964"/>
    </source>
</evidence>
<evidence type="ECO:0000256" key="1">
    <source>
        <dbReference type="ARBA" id="ARBA00001961"/>
    </source>
</evidence>
<keyword evidence="5" id="KW-0949">S-adenosyl-L-methionine</keyword>
<evidence type="ECO:0000313" key="14">
    <source>
        <dbReference type="Proteomes" id="UP001415857"/>
    </source>
</evidence>
<proteinExistence type="inferred from homology"/>
<evidence type="ECO:0000259" key="12">
    <source>
        <dbReference type="PROSITE" id="PS51471"/>
    </source>
</evidence>
<evidence type="ECO:0000256" key="2">
    <source>
        <dbReference type="ARBA" id="ARBA00008056"/>
    </source>
</evidence>
<protein>
    <recommendedName>
        <fullName evidence="12">Fe2OG dioxygenase domain-containing protein</fullName>
    </recommendedName>
</protein>
<keyword evidence="8" id="KW-0560">Oxidoreductase</keyword>
<accession>A0AAP0WNX2</accession>
<dbReference type="Proteomes" id="UP001415857">
    <property type="component" value="Unassembled WGS sequence"/>
</dbReference>
<dbReference type="GO" id="GO:0002229">
    <property type="term" value="P:defense response to oomycetes"/>
    <property type="evidence" value="ECO:0007669"/>
    <property type="project" value="UniProtKB-ARBA"/>
</dbReference>
<dbReference type="GO" id="GO:0008171">
    <property type="term" value="F:O-methyltransferase activity"/>
    <property type="evidence" value="ECO:0007669"/>
    <property type="project" value="InterPro"/>
</dbReference>
<dbReference type="InterPro" id="IPR012967">
    <property type="entry name" value="COMT_dimerisation"/>
</dbReference>
<evidence type="ECO:0000256" key="3">
    <source>
        <dbReference type="ARBA" id="ARBA00022603"/>
    </source>
</evidence>
<evidence type="ECO:0000256" key="11">
    <source>
        <dbReference type="SAM" id="MobiDB-lite"/>
    </source>
</evidence>
<dbReference type="Gene3D" id="2.60.120.330">
    <property type="entry name" value="B-lactam Antibiotic, Isopenicillin N Synthase, Chain"/>
    <property type="match status" value="1"/>
</dbReference>
<dbReference type="InterPro" id="IPR044861">
    <property type="entry name" value="IPNS-like_FE2OG_OXY"/>
</dbReference>
<gene>
    <name evidence="13" type="ORF">L1049_022292</name>
</gene>
<dbReference type="InterPro" id="IPR005123">
    <property type="entry name" value="Oxoglu/Fe-dep_dioxygenase_dom"/>
</dbReference>
<evidence type="ECO:0000256" key="6">
    <source>
        <dbReference type="ARBA" id="ARBA00022723"/>
    </source>
</evidence>
<dbReference type="Gene3D" id="3.40.50.150">
    <property type="entry name" value="Vaccinia Virus protein VP39"/>
    <property type="match status" value="2"/>
</dbReference>
<keyword evidence="6" id="KW-0479">Metal-binding</keyword>
<dbReference type="GO" id="GO:0046872">
    <property type="term" value="F:metal ion binding"/>
    <property type="evidence" value="ECO:0007669"/>
    <property type="project" value="UniProtKB-KW"/>
</dbReference>
<dbReference type="InterPro" id="IPR036390">
    <property type="entry name" value="WH_DNA-bd_sf"/>
</dbReference>
<dbReference type="PROSITE" id="PS51683">
    <property type="entry name" value="SAM_OMT_II"/>
    <property type="match status" value="2"/>
</dbReference>
<feature type="compositionally biased region" description="Polar residues" evidence="11">
    <location>
        <begin position="297"/>
        <end position="312"/>
    </location>
</feature>
<dbReference type="Gene3D" id="1.10.10.10">
    <property type="entry name" value="Winged helix-like DNA-binding domain superfamily/Winged helix DNA-binding domain"/>
    <property type="match status" value="1"/>
</dbReference>
<dbReference type="GO" id="GO:0032259">
    <property type="term" value="P:methylation"/>
    <property type="evidence" value="ECO:0007669"/>
    <property type="project" value="UniProtKB-KW"/>
</dbReference>
<dbReference type="FunFam" id="1.10.10.10:FF:000357">
    <property type="entry name" value="Caffeic acid 3-O-methyltransferase"/>
    <property type="match status" value="1"/>
</dbReference>
<evidence type="ECO:0000256" key="10">
    <source>
        <dbReference type="ARBA" id="ARBA00052233"/>
    </source>
</evidence>
<dbReference type="Pfam" id="PF00891">
    <property type="entry name" value="Methyltransf_2"/>
    <property type="match status" value="2"/>
</dbReference>
<dbReference type="FunFam" id="2.60.120.330:FF:000007">
    <property type="entry name" value="Protein DMR6-like oxygenase 2"/>
    <property type="match status" value="1"/>
</dbReference>
<dbReference type="InterPro" id="IPR029063">
    <property type="entry name" value="SAM-dependent_MTases_sf"/>
</dbReference>
<comment type="catalytic activity">
    <reaction evidence="10">
        <text>salicylate + NADH + O2 + H(+) = 2,3-dihydroxybenzoate + NAD(+) + H2O</text>
        <dbReference type="Rhea" id="RHEA:51792"/>
        <dbReference type="ChEBI" id="CHEBI:15377"/>
        <dbReference type="ChEBI" id="CHEBI:15378"/>
        <dbReference type="ChEBI" id="CHEBI:15379"/>
        <dbReference type="ChEBI" id="CHEBI:30762"/>
        <dbReference type="ChEBI" id="CHEBI:36654"/>
        <dbReference type="ChEBI" id="CHEBI:57540"/>
        <dbReference type="ChEBI" id="CHEBI:57945"/>
    </reaction>
</comment>
<dbReference type="SUPFAM" id="SSF53335">
    <property type="entry name" value="S-adenosyl-L-methionine-dependent methyltransferases"/>
    <property type="match status" value="2"/>
</dbReference>
<organism evidence="13 14">
    <name type="scientific">Liquidambar formosana</name>
    <name type="common">Formosan gum</name>
    <dbReference type="NCBI Taxonomy" id="63359"/>
    <lineage>
        <taxon>Eukaryota</taxon>
        <taxon>Viridiplantae</taxon>
        <taxon>Streptophyta</taxon>
        <taxon>Embryophyta</taxon>
        <taxon>Tracheophyta</taxon>
        <taxon>Spermatophyta</taxon>
        <taxon>Magnoliopsida</taxon>
        <taxon>eudicotyledons</taxon>
        <taxon>Gunneridae</taxon>
        <taxon>Pentapetalae</taxon>
        <taxon>Saxifragales</taxon>
        <taxon>Altingiaceae</taxon>
        <taxon>Liquidambar</taxon>
    </lineage>
</organism>
<evidence type="ECO:0000256" key="9">
    <source>
        <dbReference type="ARBA" id="ARBA00023004"/>
    </source>
</evidence>
<keyword evidence="14" id="KW-1185">Reference proteome</keyword>
<dbReference type="PANTHER" id="PTHR11746">
    <property type="entry name" value="O-METHYLTRANSFERASE"/>
    <property type="match status" value="1"/>
</dbReference>
<comment type="similarity">
    <text evidence="2">Belongs to the iron/ascorbate-dependent oxidoreductase family.</text>
</comment>
<feature type="region of interest" description="Disordered" evidence="11">
    <location>
        <begin position="297"/>
        <end position="317"/>
    </location>
</feature>
<dbReference type="InterPro" id="IPR001077">
    <property type="entry name" value="COMT_C"/>
</dbReference>
<dbReference type="EMBL" id="JBBPBK010000011">
    <property type="protein sequence ID" value="KAK9275034.1"/>
    <property type="molecule type" value="Genomic_DNA"/>
</dbReference>
<dbReference type="InterPro" id="IPR027443">
    <property type="entry name" value="IPNS-like_sf"/>
</dbReference>
<reference evidence="13 14" key="1">
    <citation type="journal article" date="2024" name="Plant J.">
        <title>Genome sequences and population genomics reveal climatic adaptation and genomic divergence between two closely related sweetgum species.</title>
        <authorList>
            <person name="Xu W.Q."/>
            <person name="Ren C.Q."/>
            <person name="Zhang X.Y."/>
            <person name="Comes H.P."/>
            <person name="Liu X.H."/>
            <person name="Li Y.G."/>
            <person name="Kettle C.J."/>
            <person name="Jalonen R."/>
            <person name="Gaisberger H."/>
            <person name="Ma Y.Z."/>
            <person name="Qiu Y.X."/>
        </authorList>
    </citation>
    <scope>NUCLEOTIDE SEQUENCE [LARGE SCALE GENOMIC DNA]</scope>
    <source>
        <strain evidence="13">Hangzhou</strain>
    </source>
</reference>
<dbReference type="SUPFAM" id="SSF46785">
    <property type="entry name" value="Winged helix' DNA-binding domain"/>
    <property type="match status" value="1"/>
</dbReference>
<dbReference type="InterPro" id="IPR016461">
    <property type="entry name" value="COMT-like"/>
</dbReference>
<dbReference type="Pfam" id="PF03171">
    <property type="entry name" value="2OG-FeII_Oxy"/>
    <property type="match status" value="1"/>
</dbReference>
<dbReference type="PROSITE" id="PS51471">
    <property type="entry name" value="FE2OG_OXY"/>
    <property type="match status" value="1"/>
</dbReference>
<keyword evidence="7" id="KW-0223">Dioxygenase</keyword>
<dbReference type="Pfam" id="PF08100">
    <property type="entry name" value="Dimerisation"/>
    <property type="match status" value="1"/>
</dbReference>
<dbReference type="AlphaFoldDB" id="A0AAP0WNX2"/>
<evidence type="ECO:0000256" key="4">
    <source>
        <dbReference type="ARBA" id="ARBA00022679"/>
    </source>
</evidence>
<dbReference type="InterPro" id="IPR026992">
    <property type="entry name" value="DIOX_N"/>
</dbReference>
<evidence type="ECO:0000313" key="13">
    <source>
        <dbReference type="EMBL" id="KAK9275034.1"/>
    </source>
</evidence>
<comment type="caution">
    <text evidence="13">The sequence shown here is derived from an EMBL/GenBank/DDBJ whole genome shotgun (WGS) entry which is preliminary data.</text>
</comment>
<keyword evidence="3" id="KW-0489">Methyltransferase</keyword>
<evidence type="ECO:0000256" key="8">
    <source>
        <dbReference type="ARBA" id="ARBA00023002"/>
    </source>
</evidence>
<dbReference type="GO" id="GO:0051213">
    <property type="term" value="F:dioxygenase activity"/>
    <property type="evidence" value="ECO:0007669"/>
    <property type="project" value="UniProtKB-KW"/>
</dbReference>
<evidence type="ECO:0000256" key="5">
    <source>
        <dbReference type="ARBA" id="ARBA00022691"/>
    </source>
</evidence>
<name>A0AAP0WNX2_LIQFO</name>